<proteinExistence type="predicted"/>
<evidence type="ECO:0000313" key="2">
    <source>
        <dbReference type="EMBL" id="MTD28138.1"/>
    </source>
</evidence>
<keyword evidence="3" id="KW-1185">Reference proteome</keyword>
<organism evidence="2 3">
    <name type="scientific">Erwinia sorbitola</name>
    <dbReference type="NCBI Taxonomy" id="2681984"/>
    <lineage>
        <taxon>Bacteria</taxon>
        <taxon>Pseudomonadati</taxon>
        <taxon>Pseudomonadota</taxon>
        <taxon>Gammaproteobacteria</taxon>
        <taxon>Enterobacterales</taxon>
        <taxon>Erwiniaceae</taxon>
        <taxon>Erwinia</taxon>
    </lineage>
</organism>
<accession>A0ABW9RD91</accession>
<dbReference type="InterPro" id="IPR017740">
    <property type="entry name" value="TssA-like"/>
</dbReference>
<evidence type="ECO:0000313" key="3">
    <source>
        <dbReference type="Proteomes" id="UP000480164"/>
    </source>
</evidence>
<dbReference type="PANTHER" id="PTHR37951:SF1">
    <property type="entry name" value="TYPE VI SECRETION SYSTEM COMPONENT TSSA1"/>
    <property type="match status" value="1"/>
</dbReference>
<dbReference type="PANTHER" id="PTHR37951">
    <property type="entry name" value="CYTOPLASMIC PROTEIN-RELATED"/>
    <property type="match status" value="1"/>
</dbReference>
<dbReference type="InterPro" id="IPR010657">
    <property type="entry name" value="ImpA_N"/>
</dbReference>
<dbReference type="EMBL" id="WLZX01000005">
    <property type="protein sequence ID" value="MTD28138.1"/>
    <property type="molecule type" value="Genomic_DNA"/>
</dbReference>
<evidence type="ECO:0000259" key="1">
    <source>
        <dbReference type="Pfam" id="PF06812"/>
    </source>
</evidence>
<gene>
    <name evidence="2" type="ORF">GK011_14435</name>
</gene>
<feature type="domain" description="ImpA N-terminal" evidence="1">
    <location>
        <begin position="24"/>
        <end position="147"/>
    </location>
</feature>
<protein>
    <recommendedName>
        <fullName evidence="1">ImpA N-terminal domain-containing protein</fullName>
    </recommendedName>
</protein>
<reference evidence="2 3" key="1">
    <citation type="submission" date="2019-11" db="EMBL/GenBank/DDBJ databases">
        <title>Erwinia sp. nov., isolated from feces of birds in Tibet plateau of China.</title>
        <authorList>
            <person name="Ge Y."/>
        </authorList>
    </citation>
    <scope>NUCLEOTIDE SEQUENCE [LARGE SCALE GENOMIC DNA]</scope>
    <source>
        <strain evidence="2 3">J316</strain>
    </source>
</reference>
<comment type="caution">
    <text evidence="2">The sequence shown here is derived from an EMBL/GenBank/DDBJ whole genome shotgun (WGS) entry which is preliminary data.</text>
</comment>
<dbReference type="Proteomes" id="UP000480164">
    <property type="component" value="Unassembled WGS sequence"/>
</dbReference>
<sequence length="362" mass="40794">MLHRREPVSDNTITEISKFYSNLLQPVSAVFPCGDSLEYDSDFILLLSKIQPRQDAEYGSFVEQAEPVNWSEVERECAALMQKSKDLRLFIIMMRCRIKRLGLIAVEEGITALKTLIETYPDSYYPLLMDEDEFEPLMRANAFSELDDTAGLIADLRNLKLPKAAGQIISVKDFEKSFSSPREVDALPEAMITAMLEEWQVQDNQEIASLKTASASLLDIHSLLRESLGEEAPDLPLITHLLTLFAKSSAVINEGNSQQESQETQFEENKQEIAATLKPEEEAAAQPVRRSIPSSQINSLIETREDALARLGEIRNWFTRVEPSSPVIILLQLAESMVGKRFTELLKMLPSEIIDKIDSENT</sequence>
<dbReference type="Pfam" id="PF06812">
    <property type="entry name" value="ImpA_N"/>
    <property type="match status" value="1"/>
</dbReference>
<name>A0ABW9RD91_9GAMM</name>